<evidence type="ECO:0000259" key="13">
    <source>
        <dbReference type="Pfam" id="PF07565"/>
    </source>
</evidence>
<evidence type="ECO:0000256" key="2">
    <source>
        <dbReference type="ARBA" id="ARBA00010993"/>
    </source>
</evidence>
<dbReference type="PROSITE" id="PS00219">
    <property type="entry name" value="ANION_EXCHANGER_1"/>
    <property type="match status" value="1"/>
</dbReference>
<dbReference type="InterPro" id="IPR016152">
    <property type="entry name" value="PTrfase/Anion_transptr"/>
</dbReference>
<dbReference type="PANTHER" id="PTHR11453">
    <property type="entry name" value="ANION EXCHANGE PROTEIN"/>
    <property type="match status" value="1"/>
</dbReference>
<comment type="caution">
    <text evidence="11">Lacks conserved residue(s) required for the propagation of feature annotation.</text>
</comment>
<evidence type="ECO:0000256" key="7">
    <source>
        <dbReference type="ARBA" id="ARBA00022989"/>
    </source>
</evidence>
<dbReference type="Pfam" id="PF00955">
    <property type="entry name" value="HCO3_cotransp"/>
    <property type="match status" value="1"/>
</dbReference>
<comment type="subcellular location">
    <subcellularLocation>
        <location evidence="1">Cell membrane</location>
        <topology evidence="1">Multi-pass membrane protein</topology>
    </subcellularLocation>
    <subcellularLocation>
        <location evidence="11">Membrane</location>
        <topology evidence="11">Multi-pass membrane protein</topology>
    </subcellularLocation>
</comment>
<dbReference type="Gene3D" id="1.10.287.570">
    <property type="entry name" value="Helical hairpin bin"/>
    <property type="match status" value="1"/>
</dbReference>
<keyword evidence="7 11" id="KW-1133">Transmembrane helix</keyword>
<evidence type="ECO:0000256" key="5">
    <source>
        <dbReference type="ARBA" id="ARBA00022681"/>
    </source>
</evidence>
<dbReference type="InterPro" id="IPR013769">
    <property type="entry name" value="Band3_cytoplasmic_dom"/>
</dbReference>
<comment type="similarity">
    <text evidence="2 11">Belongs to the anion exchanger (TC 2.A.31) family.</text>
</comment>
<dbReference type="InterPro" id="IPR011531">
    <property type="entry name" value="HCO3_transpt-like_TM_dom"/>
</dbReference>
<dbReference type="PANTHER" id="PTHR11453:SF14">
    <property type="entry name" value="ANION EXCHANGE PROTEIN 2"/>
    <property type="match status" value="1"/>
</dbReference>
<dbReference type="SUPFAM" id="SSF55804">
    <property type="entry name" value="Phoshotransferase/anion transport protein"/>
    <property type="match status" value="1"/>
</dbReference>
<reference evidence="14 15" key="1">
    <citation type="submission" date="2019-09" db="EMBL/GenBank/DDBJ databases">
        <title>Bird 10,000 Genomes (B10K) Project - Family phase.</title>
        <authorList>
            <person name="Zhang G."/>
        </authorList>
    </citation>
    <scope>NUCLEOTIDE SEQUENCE [LARGE SCALE GENOMIC DNA]</scope>
    <source>
        <strain evidence="14">B10K-DU-002-16</strain>
        <tissue evidence="14">Muscle</tissue>
    </source>
</reference>
<accession>A0A7L1JEX0</accession>
<feature type="transmembrane region" description="Helical" evidence="11">
    <location>
        <begin position="354"/>
        <end position="375"/>
    </location>
</feature>
<evidence type="ECO:0000313" key="14">
    <source>
        <dbReference type="EMBL" id="NXN49275.1"/>
    </source>
</evidence>
<dbReference type="FunFam" id="1.10.287.570:FF:000001">
    <property type="entry name" value="Anion exchange protein"/>
    <property type="match status" value="1"/>
</dbReference>
<evidence type="ECO:0000256" key="3">
    <source>
        <dbReference type="ARBA" id="ARBA00022448"/>
    </source>
</evidence>
<dbReference type="PRINTS" id="PR01231">
    <property type="entry name" value="HCO3TRNSPORT"/>
</dbReference>
<dbReference type="GO" id="GO:0015701">
    <property type="term" value="P:bicarbonate transport"/>
    <property type="evidence" value="ECO:0007669"/>
    <property type="project" value="TreeGrafter"/>
</dbReference>
<keyword evidence="3 11" id="KW-0813">Transport</keyword>
<dbReference type="NCBIfam" id="TIGR00834">
    <property type="entry name" value="ae"/>
    <property type="match status" value="1"/>
</dbReference>
<dbReference type="AlphaFoldDB" id="A0A7L1JEX0"/>
<evidence type="ECO:0000313" key="15">
    <source>
        <dbReference type="Proteomes" id="UP000525416"/>
    </source>
</evidence>
<evidence type="ECO:0000256" key="4">
    <source>
        <dbReference type="ARBA" id="ARBA00022475"/>
    </source>
</evidence>
<dbReference type="GO" id="GO:0016323">
    <property type="term" value="C:basolateral plasma membrane"/>
    <property type="evidence" value="ECO:0007669"/>
    <property type="project" value="TreeGrafter"/>
</dbReference>
<dbReference type="InterPro" id="IPR001717">
    <property type="entry name" value="Anion_exchange"/>
</dbReference>
<feature type="transmembrane region" description="Helical" evidence="11">
    <location>
        <begin position="395"/>
        <end position="415"/>
    </location>
</feature>
<dbReference type="Pfam" id="PF07565">
    <property type="entry name" value="Band_3_cyto"/>
    <property type="match status" value="1"/>
</dbReference>
<keyword evidence="4" id="KW-1003">Cell membrane</keyword>
<dbReference type="OrthoDB" id="1735926at2759"/>
<sequence length="443" mass="49160">LPGVAHQVVEQMVITDQIRAEDRANVLRALLLKHSHPSDEKDFSFPRNISAGSLGSLLVHHHSTNPFLPAHHLSSSSGGALTPALSPQREVLTPTPPAGIARSKSKHELKLLEKIPDNAEATVVLVGCVEFLDQPTMAFVRLQEAVELDSVLEVPVPVRFLFVLLGPSSTHMDYHEIGRSISTLMSDKQFHEAAYLADDRHDLLNAINEFLDCSVVLPPSEVQGEELLRSVAHFQREMLKKREEQERRLLLEPKSPEEKALLKLKVVEGEGEEEDDPLRRTGRPFGGLIRDVRRRYPKYLSDFRDALNPQCIAAVIFIYFAALSPAITFGGLLGEKTQDLIGVSELIISTSLQGVLFCLLGAQPLLVIGFSGPLLVFEEAFFTVSAGRAGDVPGLVGRVWIGFWLILIVLVMVAFEGSFLVRFVSRFTQEIFAFLISLIFIYE</sequence>
<dbReference type="GO" id="GO:0051453">
    <property type="term" value="P:regulation of intracellular pH"/>
    <property type="evidence" value="ECO:0007669"/>
    <property type="project" value="TreeGrafter"/>
</dbReference>
<dbReference type="FunFam" id="3.40.930.10:FF:000020">
    <property type="entry name" value="Anion exchange protein"/>
    <property type="match status" value="1"/>
</dbReference>
<keyword evidence="15" id="KW-1185">Reference proteome</keyword>
<dbReference type="PRINTS" id="PR00165">
    <property type="entry name" value="ANIONEXCHNGR"/>
</dbReference>
<evidence type="ECO:0000256" key="8">
    <source>
        <dbReference type="ARBA" id="ARBA00023065"/>
    </source>
</evidence>
<dbReference type="InterPro" id="IPR018241">
    <property type="entry name" value="Anion_exchange_CS"/>
</dbReference>
<dbReference type="EMBL" id="VXBH01000593">
    <property type="protein sequence ID" value="NXN49275.1"/>
    <property type="molecule type" value="Genomic_DNA"/>
</dbReference>
<evidence type="ECO:0000259" key="12">
    <source>
        <dbReference type="Pfam" id="PF00955"/>
    </source>
</evidence>
<proteinExistence type="inferred from homology"/>
<protein>
    <recommendedName>
        <fullName evidence="11">Anion exchange protein</fullName>
    </recommendedName>
</protein>
<gene>
    <name evidence="14" type="primary">Slc4a2</name>
    <name evidence="14" type="ORF">RYNNIG_R12004</name>
</gene>
<evidence type="ECO:0000256" key="9">
    <source>
        <dbReference type="ARBA" id="ARBA00023136"/>
    </source>
</evidence>
<feature type="domain" description="Bicarbonate transporter-like transmembrane" evidence="12">
    <location>
        <begin position="283"/>
        <end position="443"/>
    </location>
</feature>
<evidence type="ECO:0000256" key="10">
    <source>
        <dbReference type="ARBA" id="ARBA00049347"/>
    </source>
</evidence>
<dbReference type="GO" id="GO:0008509">
    <property type="term" value="F:monoatomic anion transmembrane transporter activity"/>
    <property type="evidence" value="ECO:0007669"/>
    <property type="project" value="InterPro"/>
</dbReference>
<feature type="transmembrane region" description="Helical" evidence="11">
    <location>
        <begin position="312"/>
        <end position="333"/>
    </location>
</feature>
<keyword evidence="5" id="KW-0039">Anion exchange</keyword>
<keyword evidence="6 11" id="KW-0812">Transmembrane</keyword>
<feature type="non-terminal residue" evidence="14">
    <location>
        <position position="1"/>
    </location>
</feature>
<comment type="caution">
    <text evidence="14">The sequence shown here is derived from an EMBL/GenBank/DDBJ whole genome shotgun (WGS) entry which is preliminary data.</text>
</comment>
<comment type="catalytic activity">
    <reaction evidence="10">
        <text>hydrogencarbonate(in) + chloride(out) = hydrogencarbonate(out) + chloride(in)</text>
        <dbReference type="Rhea" id="RHEA:72363"/>
        <dbReference type="ChEBI" id="CHEBI:17544"/>
        <dbReference type="ChEBI" id="CHEBI:17996"/>
    </reaction>
</comment>
<dbReference type="Proteomes" id="UP000525416">
    <property type="component" value="Unassembled WGS sequence"/>
</dbReference>
<dbReference type="Gene3D" id="3.40.930.10">
    <property type="entry name" value="Mannitol-specific EII, Chain A"/>
    <property type="match status" value="1"/>
</dbReference>
<dbReference type="GO" id="GO:0005452">
    <property type="term" value="F:solute:inorganic anion antiporter activity"/>
    <property type="evidence" value="ECO:0007669"/>
    <property type="project" value="InterPro"/>
</dbReference>
<dbReference type="InterPro" id="IPR003020">
    <property type="entry name" value="HCO3_transpt_euk"/>
</dbReference>
<evidence type="ECO:0000256" key="6">
    <source>
        <dbReference type="ARBA" id="ARBA00022692"/>
    </source>
</evidence>
<organism evidence="14 15">
    <name type="scientific">Rynchops niger</name>
    <name type="common">Black skimmer</name>
    <dbReference type="NCBI Taxonomy" id="227184"/>
    <lineage>
        <taxon>Eukaryota</taxon>
        <taxon>Metazoa</taxon>
        <taxon>Chordata</taxon>
        <taxon>Craniata</taxon>
        <taxon>Vertebrata</taxon>
        <taxon>Euteleostomi</taxon>
        <taxon>Archelosauria</taxon>
        <taxon>Archosauria</taxon>
        <taxon>Dinosauria</taxon>
        <taxon>Saurischia</taxon>
        <taxon>Theropoda</taxon>
        <taxon>Coelurosauria</taxon>
        <taxon>Aves</taxon>
        <taxon>Neognathae</taxon>
        <taxon>Neoaves</taxon>
        <taxon>Charadriiformes</taxon>
        <taxon>Laridae</taxon>
        <taxon>Rynchops</taxon>
    </lineage>
</organism>
<feature type="domain" description="Band 3 cytoplasmic" evidence="13">
    <location>
        <begin position="1"/>
        <end position="223"/>
    </location>
</feature>
<keyword evidence="9 11" id="KW-0472">Membrane</keyword>
<evidence type="ECO:0000256" key="11">
    <source>
        <dbReference type="RuleBase" id="RU362035"/>
    </source>
</evidence>
<feature type="non-terminal residue" evidence="14">
    <location>
        <position position="443"/>
    </location>
</feature>
<name>A0A7L1JEX0_RYNNI</name>
<keyword evidence="8 11" id="KW-0406">Ion transport</keyword>
<dbReference type="GO" id="GO:0016324">
    <property type="term" value="C:apical plasma membrane"/>
    <property type="evidence" value="ECO:0007669"/>
    <property type="project" value="TreeGrafter"/>
</dbReference>
<evidence type="ECO:0000256" key="1">
    <source>
        <dbReference type="ARBA" id="ARBA00004651"/>
    </source>
</evidence>